<name>X0ZME0_9ZZZZ</name>
<gene>
    <name evidence="3" type="ORF">S01H4_17423</name>
</gene>
<dbReference type="GO" id="GO:1990131">
    <property type="term" value="C:Gtr1-Gtr2 GTPase complex"/>
    <property type="evidence" value="ECO:0007669"/>
    <property type="project" value="TreeGrafter"/>
</dbReference>
<protein>
    <submittedName>
        <fullName evidence="3">Uncharacterized protein</fullName>
    </submittedName>
</protein>
<dbReference type="GO" id="GO:0010507">
    <property type="term" value="P:negative regulation of autophagy"/>
    <property type="evidence" value="ECO:0007669"/>
    <property type="project" value="TreeGrafter"/>
</dbReference>
<dbReference type="GO" id="GO:0005634">
    <property type="term" value="C:nucleus"/>
    <property type="evidence" value="ECO:0007669"/>
    <property type="project" value="TreeGrafter"/>
</dbReference>
<evidence type="ECO:0000256" key="1">
    <source>
        <dbReference type="ARBA" id="ARBA00022741"/>
    </source>
</evidence>
<evidence type="ECO:0000313" key="3">
    <source>
        <dbReference type="EMBL" id="GAG61548.1"/>
    </source>
</evidence>
<dbReference type="EMBL" id="BART01007673">
    <property type="protein sequence ID" value="GAG61548.1"/>
    <property type="molecule type" value="Genomic_DNA"/>
</dbReference>
<comment type="caution">
    <text evidence="3">The sequence shown here is derived from an EMBL/GenBank/DDBJ whole genome shotgun (WGS) entry which is preliminary data.</text>
</comment>
<dbReference type="GO" id="GO:1904263">
    <property type="term" value="P:positive regulation of TORC1 signaling"/>
    <property type="evidence" value="ECO:0007669"/>
    <property type="project" value="TreeGrafter"/>
</dbReference>
<dbReference type="Gene3D" id="3.40.50.300">
    <property type="entry name" value="P-loop containing nucleotide triphosphate hydrolases"/>
    <property type="match status" value="1"/>
</dbReference>
<keyword evidence="1" id="KW-0547">Nucleotide-binding</keyword>
<dbReference type="InterPro" id="IPR006762">
    <property type="entry name" value="Gtr1_RagA"/>
</dbReference>
<proteinExistence type="predicted"/>
<organism evidence="3">
    <name type="scientific">marine sediment metagenome</name>
    <dbReference type="NCBI Taxonomy" id="412755"/>
    <lineage>
        <taxon>unclassified sequences</taxon>
        <taxon>metagenomes</taxon>
        <taxon>ecological metagenomes</taxon>
    </lineage>
</organism>
<dbReference type="GO" id="GO:0009267">
    <property type="term" value="P:cellular response to starvation"/>
    <property type="evidence" value="ECO:0007669"/>
    <property type="project" value="TreeGrafter"/>
</dbReference>
<dbReference type="InterPro" id="IPR027417">
    <property type="entry name" value="P-loop_NTPase"/>
</dbReference>
<dbReference type="GO" id="GO:0005764">
    <property type="term" value="C:lysosome"/>
    <property type="evidence" value="ECO:0007669"/>
    <property type="project" value="TreeGrafter"/>
</dbReference>
<feature type="non-terminal residue" evidence="3">
    <location>
        <position position="1"/>
    </location>
</feature>
<reference evidence="3" key="1">
    <citation type="journal article" date="2014" name="Front. Microbiol.">
        <title>High frequency of phylogenetically diverse reductive dehalogenase-homologous genes in deep subseafloor sedimentary metagenomes.</title>
        <authorList>
            <person name="Kawai M."/>
            <person name="Futagami T."/>
            <person name="Toyoda A."/>
            <person name="Takaki Y."/>
            <person name="Nishi S."/>
            <person name="Hori S."/>
            <person name="Arai W."/>
            <person name="Tsubouchi T."/>
            <person name="Morono Y."/>
            <person name="Uchiyama I."/>
            <person name="Ito T."/>
            <person name="Fujiyama A."/>
            <person name="Inagaki F."/>
            <person name="Takami H."/>
        </authorList>
    </citation>
    <scope>NUCLEOTIDE SEQUENCE</scope>
    <source>
        <strain evidence="3">Expedition CK06-06</strain>
    </source>
</reference>
<dbReference type="GO" id="GO:0003924">
    <property type="term" value="F:GTPase activity"/>
    <property type="evidence" value="ECO:0007669"/>
    <property type="project" value="TreeGrafter"/>
</dbReference>
<dbReference type="GO" id="GO:0005525">
    <property type="term" value="F:GTP binding"/>
    <property type="evidence" value="ECO:0007669"/>
    <property type="project" value="UniProtKB-KW"/>
</dbReference>
<dbReference type="PANTHER" id="PTHR11259:SF2">
    <property type="entry name" value="GH16429P"/>
    <property type="match status" value="1"/>
</dbReference>
<dbReference type="PANTHER" id="PTHR11259">
    <property type="entry name" value="RAS-RELATED GTP BINDING RAG/GTR YEAST"/>
    <property type="match status" value="1"/>
</dbReference>
<accession>X0ZME0</accession>
<dbReference type="AlphaFoldDB" id="X0ZME0"/>
<dbReference type="Pfam" id="PF04670">
    <property type="entry name" value="Gtr1_RagA"/>
    <property type="match status" value="1"/>
</dbReference>
<keyword evidence="2" id="KW-0342">GTP-binding</keyword>
<evidence type="ECO:0000256" key="2">
    <source>
        <dbReference type="ARBA" id="ARBA00023134"/>
    </source>
</evidence>
<sequence>GNKNLMIYASLPGTKGYNHLKKVADDLNLSNFKELSYPYYEAGGQEIYRKEYLSDPVRYFGSFDRIIYVIDVQDYARYEESIEYLREIILKMNENNILCQIDIFFHKYDPGLENVSRYSNTKINEQLVYKIREISPKFSFRFYKTSIFTIFRRFLLDFQSL</sequence>
<dbReference type="SUPFAM" id="SSF52540">
    <property type="entry name" value="P-loop containing nucleoside triphosphate hydrolases"/>
    <property type="match status" value="1"/>
</dbReference>